<dbReference type="InterPro" id="IPR004838">
    <property type="entry name" value="NHTrfase_class1_PyrdxlP-BS"/>
</dbReference>
<dbReference type="GO" id="GO:0005829">
    <property type="term" value="C:cytosol"/>
    <property type="evidence" value="ECO:0007669"/>
    <property type="project" value="TreeGrafter"/>
</dbReference>
<dbReference type="NCBIfam" id="NF006719">
    <property type="entry name" value="PRK09257.1"/>
    <property type="match status" value="1"/>
</dbReference>
<keyword evidence="6" id="KW-0663">Pyridoxal phosphate</keyword>
<comment type="subunit">
    <text evidence="3 7">Homodimer.</text>
</comment>
<dbReference type="Gene3D" id="3.40.640.10">
    <property type="entry name" value="Type I PLP-dependent aspartate aminotransferase-like (Major domain)"/>
    <property type="match status" value="1"/>
</dbReference>
<comment type="cofactor">
    <cofactor evidence="1">
        <name>pyridoxal 5'-phosphate</name>
        <dbReference type="ChEBI" id="CHEBI:597326"/>
    </cofactor>
</comment>
<dbReference type="InterPro" id="IPR015424">
    <property type="entry name" value="PyrdxlP-dep_Trfase"/>
</dbReference>
<evidence type="ECO:0000256" key="5">
    <source>
        <dbReference type="ARBA" id="ARBA00022679"/>
    </source>
</evidence>
<dbReference type="Pfam" id="PF00155">
    <property type="entry name" value="Aminotran_1_2"/>
    <property type="match status" value="1"/>
</dbReference>
<evidence type="ECO:0000256" key="1">
    <source>
        <dbReference type="ARBA" id="ARBA00001933"/>
    </source>
</evidence>
<comment type="miscellaneous">
    <text evidence="7">In eukaryotes there are cytoplasmic, mitochondrial and chloroplastic isozymes.</text>
</comment>
<keyword evidence="4 7" id="KW-0032">Aminotransferase</keyword>
<keyword evidence="10" id="KW-1185">Reference proteome</keyword>
<dbReference type="AlphaFoldDB" id="A0A395MYI5"/>
<dbReference type="STRING" id="2594813.A0A395MYI5"/>
<comment type="similarity">
    <text evidence="2">Belongs to the class-I pyridoxal-phosphate-dependent aminotransferase family.</text>
</comment>
<dbReference type="PRINTS" id="PR00799">
    <property type="entry name" value="TRANSAMINASE"/>
</dbReference>
<dbReference type="EMBL" id="PXXK01000054">
    <property type="protein sequence ID" value="RFN52982.1"/>
    <property type="molecule type" value="Genomic_DNA"/>
</dbReference>
<gene>
    <name evidence="9" type="ORF">FIE12Z_2753</name>
</gene>
<dbReference type="GO" id="GO:0006532">
    <property type="term" value="P:aspartate biosynthetic process"/>
    <property type="evidence" value="ECO:0007669"/>
    <property type="project" value="TreeGrafter"/>
</dbReference>
<dbReference type="CDD" id="cd00609">
    <property type="entry name" value="AAT_like"/>
    <property type="match status" value="1"/>
</dbReference>
<evidence type="ECO:0000313" key="10">
    <source>
        <dbReference type="Proteomes" id="UP000265631"/>
    </source>
</evidence>
<keyword evidence="5 7" id="KW-0808">Transferase</keyword>
<reference evidence="9 10" key="1">
    <citation type="journal article" date="2018" name="PLoS Pathog.">
        <title>Evolution of structural diversity of trichothecenes, a family of toxins produced by plant pathogenic and entomopathogenic fungi.</title>
        <authorList>
            <person name="Proctor R.H."/>
            <person name="McCormick S.P."/>
            <person name="Kim H.S."/>
            <person name="Cardoza R.E."/>
            <person name="Stanley A.M."/>
            <person name="Lindo L."/>
            <person name="Kelly A."/>
            <person name="Brown D.W."/>
            <person name="Lee T."/>
            <person name="Vaughan M.M."/>
            <person name="Alexander N.J."/>
            <person name="Busman M."/>
            <person name="Gutierrez S."/>
        </authorList>
    </citation>
    <scope>NUCLEOTIDE SEQUENCE [LARGE SCALE GENOMIC DNA]</scope>
    <source>
        <strain evidence="9 10">NRRL 13405</strain>
    </source>
</reference>
<comment type="catalytic activity">
    <reaction evidence="7">
        <text>L-aspartate + 2-oxoglutarate = oxaloacetate + L-glutamate</text>
        <dbReference type="Rhea" id="RHEA:21824"/>
        <dbReference type="ChEBI" id="CHEBI:16452"/>
        <dbReference type="ChEBI" id="CHEBI:16810"/>
        <dbReference type="ChEBI" id="CHEBI:29985"/>
        <dbReference type="ChEBI" id="CHEBI:29991"/>
        <dbReference type="EC" id="2.6.1.1"/>
    </reaction>
</comment>
<dbReference type="EC" id="2.6.1.1" evidence="7"/>
<dbReference type="InterPro" id="IPR004839">
    <property type="entry name" value="Aminotransferase_I/II_large"/>
</dbReference>
<dbReference type="GO" id="GO:0030170">
    <property type="term" value="F:pyridoxal phosphate binding"/>
    <property type="evidence" value="ECO:0007669"/>
    <property type="project" value="InterPro"/>
</dbReference>
<evidence type="ECO:0000256" key="6">
    <source>
        <dbReference type="ARBA" id="ARBA00022898"/>
    </source>
</evidence>
<dbReference type="InterPro" id="IPR000796">
    <property type="entry name" value="Asp_trans"/>
</dbReference>
<dbReference type="PANTHER" id="PTHR11879:SF20">
    <property type="entry name" value="ASPARTATE AMINOTRANSFERASE"/>
    <property type="match status" value="1"/>
</dbReference>
<dbReference type="PROSITE" id="PS00105">
    <property type="entry name" value="AA_TRANSFER_CLASS_1"/>
    <property type="match status" value="1"/>
</dbReference>
<feature type="domain" description="Aminotransferase class I/classII large" evidence="8">
    <location>
        <begin position="32"/>
        <end position="404"/>
    </location>
</feature>
<evidence type="ECO:0000256" key="3">
    <source>
        <dbReference type="ARBA" id="ARBA00011738"/>
    </source>
</evidence>
<organism evidence="9 10">
    <name type="scientific">Fusarium flagelliforme</name>
    <dbReference type="NCBI Taxonomy" id="2675880"/>
    <lineage>
        <taxon>Eukaryota</taxon>
        <taxon>Fungi</taxon>
        <taxon>Dikarya</taxon>
        <taxon>Ascomycota</taxon>
        <taxon>Pezizomycotina</taxon>
        <taxon>Sordariomycetes</taxon>
        <taxon>Hypocreomycetidae</taxon>
        <taxon>Hypocreales</taxon>
        <taxon>Nectriaceae</taxon>
        <taxon>Fusarium</taxon>
        <taxon>Fusarium incarnatum-equiseti species complex</taxon>
    </lineage>
</organism>
<sequence>MTSSSFAYLPGVPSDEIFGLLHEFQNDSHPKRVNLAAGIYRTDEDKSWPLDIVCKVEKQLYEEASQTRHDYLPIEGDMQFVGLAQNLLFAPIGDRLAESETLRIASVQTISGTGANHLGALFVAQNLRPQNLWVSDPTWANHHIIWEAVGLVPRLYPYYRKSDHLLNFDGMIQTLEEAQPGDCVLLHACAHNPTGIDPSKDQWKVIAELCRRKQLIPFFDAAYQGFASGDPEQDAWVIRYFFQQRVDMLIAQSFSKNFGIYGHRVGAIHVVLSEPSAVTKANVFSNLCHLLRSEISMAPKYGSTIVKKVLASSDLTAEWVADLQVMSGRLKSMRMALYDELIRLDTPGSWEHIVKQIGMFTYTGLSIGEVRRLRTEFHIYLLDSGRISISGLNSRNVNYVAKAFHDVRMKTLECGINGGTNGHREH</sequence>
<evidence type="ECO:0000256" key="4">
    <source>
        <dbReference type="ARBA" id="ARBA00022576"/>
    </source>
</evidence>
<dbReference type="SUPFAM" id="SSF53383">
    <property type="entry name" value="PLP-dependent transferases"/>
    <property type="match status" value="1"/>
</dbReference>
<accession>A0A395MYI5</accession>
<comment type="caution">
    <text evidence="9">The sequence shown here is derived from an EMBL/GenBank/DDBJ whole genome shotgun (WGS) entry which is preliminary data.</text>
</comment>
<evidence type="ECO:0000259" key="8">
    <source>
        <dbReference type="Pfam" id="PF00155"/>
    </source>
</evidence>
<evidence type="ECO:0000256" key="7">
    <source>
        <dbReference type="RuleBase" id="RU000480"/>
    </source>
</evidence>
<dbReference type="InterPro" id="IPR015422">
    <property type="entry name" value="PyrdxlP-dep_Trfase_small"/>
</dbReference>
<protein>
    <recommendedName>
        <fullName evidence="7">Aspartate aminotransferase</fullName>
        <ecNumber evidence="7">2.6.1.1</ecNumber>
    </recommendedName>
</protein>
<dbReference type="InterPro" id="IPR015421">
    <property type="entry name" value="PyrdxlP-dep_Trfase_major"/>
</dbReference>
<dbReference type="Gene3D" id="3.90.1150.10">
    <property type="entry name" value="Aspartate Aminotransferase, domain 1"/>
    <property type="match status" value="1"/>
</dbReference>
<dbReference type="PANTHER" id="PTHR11879">
    <property type="entry name" value="ASPARTATE AMINOTRANSFERASE"/>
    <property type="match status" value="1"/>
</dbReference>
<dbReference type="FunFam" id="3.40.640.10:FF:000066">
    <property type="entry name" value="Aspartate aminotransferase"/>
    <property type="match status" value="1"/>
</dbReference>
<name>A0A395MYI5_9HYPO</name>
<proteinExistence type="inferred from homology"/>
<dbReference type="Proteomes" id="UP000265631">
    <property type="component" value="Unassembled WGS sequence"/>
</dbReference>
<evidence type="ECO:0000256" key="2">
    <source>
        <dbReference type="ARBA" id="ARBA00007441"/>
    </source>
</evidence>
<dbReference type="GO" id="GO:0004069">
    <property type="term" value="F:L-aspartate:2-oxoglutarate aminotransferase activity"/>
    <property type="evidence" value="ECO:0007669"/>
    <property type="project" value="UniProtKB-EC"/>
</dbReference>
<evidence type="ECO:0000313" key="9">
    <source>
        <dbReference type="EMBL" id="RFN52982.1"/>
    </source>
</evidence>
<dbReference type="FunFam" id="3.90.1150.10:FF:000001">
    <property type="entry name" value="Aspartate aminotransferase"/>
    <property type="match status" value="1"/>
</dbReference>